<organism evidence="2 3">
    <name type="scientific">Symbiobacterium thermophilum</name>
    <dbReference type="NCBI Taxonomy" id="2734"/>
    <lineage>
        <taxon>Bacteria</taxon>
        <taxon>Bacillati</taxon>
        <taxon>Bacillota</taxon>
        <taxon>Clostridia</taxon>
        <taxon>Eubacteriales</taxon>
        <taxon>Symbiobacteriaceae</taxon>
        <taxon>Symbiobacterium</taxon>
    </lineage>
</organism>
<dbReference type="Gene3D" id="3.30.70.970">
    <property type="entry name" value="RraB-like"/>
    <property type="match status" value="1"/>
</dbReference>
<dbReference type="SUPFAM" id="SSF89946">
    <property type="entry name" value="Hypothetical protein VC0424"/>
    <property type="match status" value="1"/>
</dbReference>
<reference evidence="3" key="1">
    <citation type="submission" date="2016-04" db="EMBL/GenBank/DDBJ databases">
        <authorList>
            <person name="Antunes L.P."/>
            <person name="Martins L.F."/>
            <person name="Pereira R.V."/>
            <person name="Thomas A.M."/>
            <person name="Barbosa D."/>
            <person name="Nascimento L."/>
            <person name="Silva G.M."/>
            <person name="Condomitti G.W."/>
            <person name="Digiampietri L.A."/>
            <person name="Lombardi K.C."/>
            <person name="Ramos P.L."/>
            <person name="Quaggio R.B."/>
            <person name="Oliveira J.C."/>
            <person name="Pascon R.C."/>
            <person name="Cruz J.B."/>
            <person name="Silva A.M."/>
            <person name="Setubal J.C."/>
        </authorList>
    </citation>
    <scope>NUCLEOTIDE SEQUENCE [LARGE SCALE GENOMIC DNA]</scope>
</reference>
<name>A0A1Y2T3H9_SYMTR</name>
<dbReference type="InterPro" id="IPR009671">
    <property type="entry name" value="RraB_dom"/>
</dbReference>
<gene>
    <name evidence="2" type="ORF">A6D92_20075</name>
</gene>
<evidence type="ECO:0000313" key="2">
    <source>
        <dbReference type="EMBL" id="OTA40284.1"/>
    </source>
</evidence>
<dbReference type="EMBL" id="LWLV01002160">
    <property type="protein sequence ID" value="OTA40284.1"/>
    <property type="molecule type" value="Genomic_DNA"/>
</dbReference>
<dbReference type="AlphaFoldDB" id="A0A1Y2T3H9"/>
<evidence type="ECO:0000313" key="3">
    <source>
        <dbReference type="Proteomes" id="UP000194267"/>
    </source>
</evidence>
<dbReference type="Pfam" id="PF06877">
    <property type="entry name" value="RraB"/>
    <property type="match status" value="1"/>
</dbReference>
<comment type="caution">
    <text evidence="2">The sequence shown here is derived from an EMBL/GenBank/DDBJ whole genome shotgun (WGS) entry which is preliminary data.</text>
</comment>
<accession>A0A1Y2T3H9</accession>
<feature type="domain" description="Regulator of ribonuclease activity B" evidence="1">
    <location>
        <begin position="14"/>
        <end position="113"/>
    </location>
</feature>
<evidence type="ECO:0000259" key="1">
    <source>
        <dbReference type="Pfam" id="PF06877"/>
    </source>
</evidence>
<dbReference type="Proteomes" id="UP000194267">
    <property type="component" value="Unassembled WGS sequence"/>
</dbReference>
<protein>
    <recommendedName>
        <fullName evidence="1">Regulator of ribonuclease activity B domain-containing protein</fullName>
    </recommendedName>
</protein>
<sequence length="118" mass="13364">MRPETEAERAARHAATIQAFRALVDPAHPPREPFVLEQHFYAAEGGDVDGLAAALEERGFKVESLVYDPDNADRAWRLVAVRLELLEERRLLAVSDELDALARRFDVIYDGWLTHVPD</sequence>
<proteinExistence type="predicted"/>
<dbReference type="InterPro" id="IPR036701">
    <property type="entry name" value="RraB-like_sf"/>
</dbReference>